<dbReference type="Proteomes" id="UP001175226">
    <property type="component" value="Unassembled WGS sequence"/>
</dbReference>
<evidence type="ECO:0000313" key="2">
    <source>
        <dbReference type="EMBL" id="KAK0441568.1"/>
    </source>
</evidence>
<name>A0AA39JJG6_9AGAR</name>
<dbReference type="EMBL" id="JAUEPT010000029">
    <property type="protein sequence ID" value="KAK0441568.1"/>
    <property type="molecule type" value="Genomic_DNA"/>
</dbReference>
<dbReference type="AlphaFoldDB" id="A0AA39JJG6"/>
<keyword evidence="3" id="KW-1185">Reference proteome</keyword>
<evidence type="ECO:0000256" key="1">
    <source>
        <dbReference type="SAM" id="MobiDB-lite"/>
    </source>
</evidence>
<comment type="caution">
    <text evidence="2">The sequence shown here is derived from an EMBL/GenBank/DDBJ whole genome shotgun (WGS) entry which is preliminary data.</text>
</comment>
<protein>
    <submittedName>
        <fullName evidence="2">Uncharacterized protein</fullName>
    </submittedName>
</protein>
<evidence type="ECO:0000313" key="3">
    <source>
        <dbReference type="Proteomes" id="UP001175226"/>
    </source>
</evidence>
<proteinExistence type="predicted"/>
<sequence length="200" mass="23439">MSIIALARLSRPLRTSQTRSFSGIDITQNLKSAHNRETTRVHHFYETQLSKLRQELKSLQRAKIKWERRDLQERRNERERRKQLERKREQKRQGRVLERSGVEAQLMCDKIKLLHEVDRLRKDVSATSSLHIIDSLYRRRLDPPGPQSVLSAIIDAYASSRHLAISLLDPRSRRTRSTRLGMTSTVPAFRFQNKTASRSS</sequence>
<gene>
    <name evidence="2" type="ORF">EV421DRAFT_1904607</name>
</gene>
<organism evidence="2 3">
    <name type="scientific">Armillaria borealis</name>
    <dbReference type="NCBI Taxonomy" id="47425"/>
    <lineage>
        <taxon>Eukaryota</taxon>
        <taxon>Fungi</taxon>
        <taxon>Dikarya</taxon>
        <taxon>Basidiomycota</taxon>
        <taxon>Agaricomycotina</taxon>
        <taxon>Agaricomycetes</taxon>
        <taxon>Agaricomycetidae</taxon>
        <taxon>Agaricales</taxon>
        <taxon>Marasmiineae</taxon>
        <taxon>Physalacriaceae</taxon>
        <taxon>Armillaria</taxon>
    </lineage>
</organism>
<accession>A0AA39JJG6</accession>
<reference evidence="2" key="1">
    <citation type="submission" date="2023-06" db="EMBL/GenBank/DDBJ databases">
        <authorList>
            <consortium name="Lawrence Berkeley National Laboratory"/>
            <person name="Ahrendt S."/>
            <person name="Sahu N."/>
            <person name="Indic B."/>
            <person name="Wong-Bajracharya J."/>
            <person name="Merenyi Z."/>
            <person name="Ke H.-M."/>
            <person name="Monk M."/>
            <person name="Kocsube S."/>
            <person name="Drula E."/>
            <person name="Lipzen A."/>
            <person name="Balint B."/>
            <person name="Henrissat B."/>
            <person name="Andreopoulos B."/>
            <person name="Martin F.M."/>
            <person name="Harder C.B."/>
            <person name="Rigling D."/>
            <person name="Ford K.L."/>
            <person name="Foster G.D."/>
            <person name="Pangilinan J."/>
            <person name="Papanicolaou A."/>
            <person name="Barry K."/>
            <person name="LaButti K."/>
            <person name="Viragh M."/>
            <person name="Koriabine M."/>
            <person name="Yan M."/>
            <person name="Riley R."/>
            <person name="Champramary S."/>
            <person name="Plett K.L."/>
            <person name="Tsai I.J."/>
            <person name="Slot J."/>
            <person name="Sipos G."/>
            <person name="Plett J."/>
            <person name="Nagy L.G."/>
            <person name="Grigoriev I.V."/>
        </authorList>
    </citation>
    <scope>NUCLEOTIDE SEQUENCE</scope>
    <source>
        <strain evidence="2">FPL87.14</strain>
    </source>
</reference>
<feature type="region of interest" description="Disordered" evidence="1">
    <location>
        <begin position="71"/>
        <end position="96"/>
    </location>
</feature>